<name>A0ABP8MX82_9BACT</name>
<evidence type="ECO:0000259" key="2">
    <source>
        <dbReference type="Pfam" id="PF13568"/>
    </source>
</evidence>
<proteinExistence type="predicted"/>
<feature type="chain" id="PRO_5045397258" evidence="1">
    <location>
        <begin position="32"/>
        <end position="241"/>
    </location>
</feature>
<feature type="domain" description="Outer membrane protein beta-barrel" evidence="2">
    <location>
        <begin position="46"/>
        <end position="211"/>
    </location>
</feature>
<dbReference type="EMBL" id="BAABEZ010000022">
    <property type="protein sequence ID" value="GAA4456518.1"/>
    <property type="molecule type" value="Genomic_DNA"/>
</dbReference>
<keyword evidence="1" id="KW-0732">Signal</keyword>
<accession>A0ABP8MX82</accession>
<dbReference type="InterPro" id="IPR025665">
    <property type="entry name" value="Beta-barrel_OMP_2"/>
</dbReference>
<dbReference type="Pfam" id="PF13568">
    <property type="entry name" value="OMP_b-brl_2"/>
    <property type="match status" value="1"/>
</dbReference>
<evidence type="ECO:0000256" key="1">
    <source>
        <dbReference type="SAM" id="SignalP"/>
    </source>
</evidence>
<evidence type="ECO:0000313" key="4">
    <source>
        <dbReference type="Proteomes" id="UP001501410"/>
    </source>
</evidence>
<feature type="signal peptide" evidence="1">
    <location>
        <begin position="1"/>
        <end position="31"/>
    </location>
</feature>
<protein>
    <submittedName>
        <fullName evidence="3">Porin family protein</fullName>
    </submittedName>
</protein>
<gene>
    <name evidence="3" type="ORF">GCM10023092_21860</name>
</gene>
<keyword evidence="4" id="KW-1185">Reference proteome</keyword>
<evidence type="ECO:0000313" key="3">
    <source>
        <dbReference type="EMBL" id="GAA4456518.1"/>
    </source>
</evidence>
<comment type="caution">
    <text evidence="3">The sequence shown here is derived from an EMBL/GenBank/DDBJ whole genome shotgun (WGS) entry which is preliminary data.</text>
</comment>
<reference evidence="4" key="1">
    <citation type="journal article" date="2019" name="Int. J. Syst. Evol. Microbiol.">
        <title>The Global Catalogue of Microorganisms (GCM) 10K type strain sequencing project: providing services to taxonomists for standard genome sequencing and annotation.</title>
        <authorList>
            <consortium name="The Broad Institute Genomics Platform"/>
            <consortium name="The Broad Institute Genome Sequencing Center for Infectious Disease"/>
            <person name="Wu L."/>
            <person name="Ma J."/>
        </authorList>
    </citation>
    <scope>NUCLEOTIDE SEQUENCE [LARGE SCALE GENOMIC DNA]</scope>
    <source>
        <strain evidence="4">JCM 31921</strain>
    </source>
</reference>
<dbReference type="Proteomes" id="UP001501410">
    <property type="component" value="Unassembled WGS sequence"/>
</dbReference>
<sequence>MLKTLFMTNCFKYAVLSVVAACSALHAGAQARIMNMEDHDSKPYYFGLTFGLNQSRYRIQYTEAFAQHDTFMHVQPGWGTGLNLGIMGNLRLSNFVDLRLIPSISFAEKKLSYVQPGLSADVQQKSVESIYIHLPLQFKFKSDRIHNFRFYGLAGGKMDYDMAANANSRRKDEFLKFKPMDLGYELGFGLEFYYPNFIFSPEIKLSEGLMNQIYPDKSLQLTNAIDQIRTRTILISIHLEG</sequence>
<organism evidence="3 4">
    <name type="scientific">Rurimicrobium arvi</name>
    <dbReference type="NCBI Taxonomy" id="2049916"/>
    <lineage>
        <taxon>Bacteria</taxon>
        <taxon>Pseudomonadati</taxon>
        <taxon>Bacteroidota</taxon>
        <taxon>Chitinophagia</taxon>
        <taxon>Chitinophagales</taxon>
        <taxon>Chitinophagaceae</taxon>
        <taxon>Rurimicrobium</taxon>
    </lineage>
</organism>